<dbReference type="InterPro" id="IPR018579">
    <property type="entry name" value="Restrct_endonuc_II_LlaJI"/>
</dbReference>
<dbReference type="Pfam" id="PF09563">
    <property type="entry name" value="RE_LlaJI"/>
    <property type="match status" value="1"/>
</dbReference>
<reference evidence="1 2" key="1">
    <citation type="submission" date="2014-06" db="EMBL/GenBank/DDBJ databases">
        <title>Draft genome sequence of Bacillus gaemokensis JCM 15801 (MCCC 1A00707).</title>
        <authorList>
            <person name="Lai Q."/>
            <person name="Liu Y."/>
            <person name="Shao Z."/>
        </authorList>
    </citation>
    <scope>NUCLEOTIDE SEQUENCE [LARGE SCALE GENOMIC DNA]</scope>
    <source>
        <strain evidence="1 2">JCM 15801</strain>
    </source>
</reference>
<protein>
    <recommendedName>
        <fullName evidence="3">Restriction endonuclease</fullName>
    </recommendedName>
</protein>
<comment type="caution">
    <text evidence="1">The sequence shown here is derived from an EMBL/GenBank/DDBJ whole genome shotgun (WGS) entry which is preliminary data.</text>
</comment>
<dbReference type="AlphaFoldDB" id="A0A073KKH8"/>
<dbReference type="STRING" id="574375.AZF08_13225"/>
<accession>A0A073KKH8</accession>
<keyword evidence="2" id="KW-1185">Reference proteome</keyword>
<organism evidence="1 2">
    <name type="scientific">Bacillus gaemokensis</name>
    <dbReference type="NCBI Taxonomy" id="574375"/>
    <lineage>
        <taxon>Bacteria</taxon>
        <taxon>Bacillati</taxon>
        <taxon>Bacillota</taxon>
        <taxon>Bacilli</taxon>
        <taxon>Bacillales</taxon>
        <taxon>Bacillaceae</taxon>
        <taxon>Bacillus</taxon>
        <taxon>Bacillus cereus group</taxon>
    </lineage>
</organism>
<evidence type="ECO:0000313" key="1">
    <source>
        <dbReference type="EMBL" id="KEK22843.1"/>
    </source>
</evidence>
<sequence>MQMSEPKFFVEYEWSNLCTQIPKKFYELGLCEKLKNQIRFKFVGFGTDKDNLFIVFPKGFQLSKDINVNKQKAKLLLKTLIKYEKSTLENHLLGDGNDVIAEAFSSIARLVEDYQNFGIIKFQKKKQEINGKGRINWGKTMKQTQPYIQGDFPLYLDLITSRTQIFSEHEISYIHEYVLHQISLQFGWLFDFKFYPNNMEELFNIEHMIHILTNALSQTFVEREIQLFQELISYLKKISQEDSSALSIYATPYFHNIWELMCAQIFEDDASLHRLVPNPYWIVDNREYETKQIPDILFKKNHELYVLDAKYYRIKEGLGKLPGWKDIVKQLFYAQSFKNNGFAENSNTFQDIHNIFLFPSTCAETIRHFGFSAVKGLEDKHTGFGKIFAFEIDVEFALNTYVYENETGLQDKLINNIVKLS</sequence>
<dbReference type="eggNOG" id="ENOG502ZBUR">
    <property type="taxonomic scope" value="Bacteria"/>
</dbReference>
<evidence type="ECO:0000313" key="2">
    <source>
        <dbReference type="Proteomes" id="UP000027778"/>
    </source>
</evidence>
<evidence type="ECO:0008006" key="3">
    <source>
        <dbReference type="Google" id="ProtNLM"/>
    </source>
</evidence>
<dbReference type="EMBL" id="JOTM01000024">
    <property type="protein sequence ID" value="KEK22843.1"/>
    <property type="molecule type" value="Genomic_DNA"/>
</dbReference>
<proteinExistence type="predicted"/>
<dbReference type="Proteomes" id="UP000027778">
    <property type="component" value="Unassembled WGS sequence"/>
</dbReference>
<name>A0A073KKH8_9BACI</name>
<gene>
    <name evidence="1" type="ORF">BAGA_15755</name>
</gene>